<protein>
    <submittedName>
        <fullName evidence="1">Uncharacterized protein</fullName>
    </submittedName>
</protein>
<dbReference type="Proteomes" id="UP001168821">
    <property type="component" value="Unassembled WGS sequence"/>
</dbReference>
<organism evidence="1 2">
    <name type="scientific">Zophobas morio</name>
    <dbReference type="NCBI Taxonomy" id="2755281"/>
    <lineage>
        <taxon>Eukaryota</taxon>
        <taxon>Metazoa</taxon>
        <taxon>Ecdysozoa</taxon>
        <taxon>Arthropoda</taxon>
        <taxon>Hexapoda</taxon>
        <taxon>Insecta</taxon>
        <taxon>Pterygota</taxon>
        <taxon>Neoptera</taxon>
        <taxon>Endopterygota</taxon>
        <taxon>Coleoptera</taxon>
        <taxon>Polyphaga</taxon>
        <taxon>Cucujiformia</taxon>
        <taxon>Tenebrionidae</taxon>
        <taxon>Zophobas</taxon>
    </lineage>
</organism>
<name>A0AA38M0K5_9CUCU</name>
<dbReference type="AlphaFoldDB" id="A0AA38M0K5"/>
<proteinExistence type="predicted"/>
<evidence type="ECO:0000313" key="1">
    <source>
        <dbReference type="EMBL" id="KAJ3639051.1"/>
    </source>
</evidence>
<dbReference type="EMBL" id="JALNTZ010000025">
    <property type="protein sequence ID" value="KAJ3639051.1"/>
    <property type="molecule type" value="Genomic_DNA"/>
</dbReference>
<gene>
    <name evidence="1" type="ORF">Zmor_008890</name>
</gene>
<evidence type="ECO:0000313" key="2">
    <source>
        <dbReference type="Proteomes" id="UP001168821"/>
    </source>
</evidence>
<reference evidence="1" key="1">
    <citation type="journal article" date="2023" name="G3 (Bethesda)">
        <title>Whole genome assemblies of Zophobas morio and Tenebrio molitor.</title>
        <authorList>
            <person name="Kaur S."/>
            <person name="Stinson S.A."/>
            <person name="diCenzo G.C."/>
        </authorList>
    </citation>
    <scope>NUCLEOTIDE SEQUENCE</scope>
    <source>
        <strain evidence="1">QUZm001</strain>
    </source>
</reference>
<sequence length="108" mass="12247">MAHTTATITHEVMYFPNRLPDILKTLNCRSEGLIRVAMLPQSAEDKLALNRFHRYIRKKLLTHINNKWSANSIVYQNQAAAAAPPFGNLLKGSKIGGLHHYRLVVKEI</sequence>
<comment type="caution">
    <text evidence="1">The sequence shown here is derived from an EMBL/GenBank/DDBJ whole genome shotgun (WGS) entry which is preliminary data.</text>
</comment>
<accession>A0AA38M0K5</accession>
<keyword evidence="2" id="KW-1185">Reference proteome</keyword>